<evidence type="ECO:0000313" key="3">
    <source>
        <dbReference type="EMBL" id="CAE10445.1"/>
    </source>
</evidence>
<protein>
    <submittedName>
        <fullName evidence="3">PUTATIVE K+ UPTAKE PROTEIN</fullName>
    </submittedName>
</protein>
<dbReference type="RefSeq" id="WP_011139230.1">
    <property type="nucleotide sequence ID" value="NC_005090.1"/>
</dbReference>
<accession>Q7M8V3</accession>
<organism evidence="4">
    <name type="scientific">Wolinella succinogenes (strain ATCC 29543 / DSM 1740 / CCUG 13145 / JCM 31913 / LMG 7466 / NCTC 11488 / FDC 602W)</name>
    <name type="common">Vibrio succinogenes</name>
    <dbReference type="NCBI Taxonomy" id="273121"/>
    <lineage>
        <taxon>Bacteria</taxon>
        <taxon>Pseudomonadati</taxon>
        <taxon>Campylobacterota</taxon>
        <taxon>Epsilonproteobacteria</taxon>
        <taxon>Campylobacterales</taxon>
        <taxon>Helicobacteraceae</taxon>
        <taxon>Wolinella</taxon>
    </lineage>
</organism>
<name>Q7M8V3_WOLSU</name>
<dbReference type="InterPro" id="IPR006037">
    <property type="entry name" value="RCK_C"/>
</dbReference>
<dbReference type="PROSITE" id="PS51202">
    <property type="entry name" value="RCK_C"/>
    <property type="match status" value="1"/>
</dbReference>
<dbReference type="InterPro" id="IPR036721">
    <property type="entry name" value="RCK_C_sf"/>
</dbReference>
<proteinExistence type="predicted"/>
<dbReference type="Gene3D" id="3.40.50.720">
    <property type="entry name" value="NAD(P)-binding Rossmann-like Domain"/>
    <property type="match status" value="1"/>
</dbReference>
<gene>
    <name evidence="3" type="primary">KTRA</name>
    <name evidence="3" type="ordered locus">WS1378</name>
</gene>
<keyword evidence="4" id="KW-1185">Reference proteome</keyword>
<dbReference type="SUPFAM" id="SSF51735">
    <property type="entry name" value="NAD(P)-binding Rossmann-fold domains"/>
    <property type="match status" value="1"/>
</dbReference>
<dbReference type="Pfam" id="PF02080">
    <property type="entry name" value="TrkA_C"/>
    <property type="match status" value="1"/>
</dbReference>
<evidence type="ECO:0000259" key="1">
    <source>
        <dbReference type="PROSITE" id="PS51201"/>
    </source>
</evidence>
<dbReference type="PANTHER" id="PTHR43833:SF7">
    <property type="entry name" value="KTR SYSTEM POTASSIUM UPTAKE PROTEIN C"/>
    <property type="match status" value="1"/>
</dbReference>
<dbReference type="eggNOG" id="COG0569">
    <property type="taxonomic scope" value="Bacteria"/>
</dbReference>
<dbReference type="PROSITE" id="PS51201">
    <property type="entry name" value="RCK_N"/>
    <property type="match status" value="1"/>
</dbReference>
<dbReference type="Pfam" id="PF02254">
    <property type="entry name" value="TrkA_N"/>
    <property type="match status" value="1"/>
</dbReference>
<dbReference type="HOGENOM" id="CLU_046525_3_0_7"/>
<dbReference type="InterPro" id="IPR050721">
    <property type="entry name" value="Trk_Ktr_HKT_K-transport"/>
</dbReference>
<dbReference type="AlphaFoldDB" id="Q7M8V3"/>
<dbReference type="GO" id="GO:0006813">
    <property type="term" value="P:potassium ion transport"/>
    <property type="evidence" value="ECO:0007669"/>
    <property type="project" value="InterPro"/>
</dbReference>
<feature type="domain" description="RCK N-terminal" evidence="1">
    <location>
        <begin position="3"/>
        <end position="119"/>
    </location>
</feature>
<dbReference type="Gene3D" id="3.30.70.1450">
    <property type="entry name" value="Regulator of K+ conductance, C-terminal domain"/>
    <property type="match status" value="1"/>
</dbReference>
<dbReference type="InterPro" id="IPR003148">
    <property type="entry name" value="RCK_N"/>
</dbReference>
<dbReference type="InterPro" id="IPR036291">
    <property type="entry name" value="NAD(P)-bd_dom_sf"/>
</dbReference>
<feature type="domain" description="RCK C-terminal" evidence="2">
    <location>
        <begin position="136"/>
        <end position="220"/>
    </location>
</feature>
<evidence type="ECO:0000259" key="2">
    <source>
        <dbReference type="PROSITE" id="PS51202"/>
    </source>
</evidence>
<evidence type="ECO:0000313" key="4">
    <source>
        <dbReference type="Proteomes" id="UP000000422"/>
    </source>
</evidence>
<dbReference type="STRING" id="273121.WS1378"/>
<reference evidence="3 4" key="1">
    <citation type="journal article" date="2003" name="Proc. Natl. Acad. Sci. U.S.A.">
        <title>Complete genome sequence and analysis of Wolinella succinogenes.</title>
        <authorList>
            <person name="Baar C."/>
            <person name="Eppinger M."/>
            <person name="Raddatz G."/>
            <person name="Simon JM."/>
            <person name="Lanz C."/>
            <person name="Klimmek O."/>
            <person name="Nandakumar R."/>
            <person name="Gross R."/>
            <person name="Rosinus A."/>
            <person name="Keller H."/>
            <person name="Jagtap P."/>
            <person name="Linke B."/>
            <person name="Meyer F."/>
            <person name="Lederer H."/>
            <person name="Schuster S.C."/>
        </authorList>
    </citation>
    <scope>NUCLEOTIDE SEQUENCE [LARGE SCALE GENOMIC DNA]</scope>
    <source>
        <strain evidence="4">ATCC 29543 / DSM 1740 / CCUG 13145 / JCM 31913 / LMG 7466 / NCTC 11488 / FDC 602W</strain>
    </source>
</reference>
<sequence>MKSKSYAVIGLGKFGFYVAKGLIEQGANVIAIDHSMERVKEVKELTDSVYVLDSTDAHALKEAGITGLDVVIVSIGENIEASILTVMALKDLGNKIVIAKAVTPIHGEILAKIGAFKVIYPERESAKKLVRDFIANPTFEVVDVTNTIKVGKVLASGSLVGKSLREIEVEQERNIRIMACKHQGRWEKNPTSDYVVSQGDMLILLGELKHIEGFYYSWGS</sequence>
<dbReference type="PANTHER" id="PTHR43833">
    <property type="entry name" value="POTASSIUM CHANNEL PROTEIN 2-RELATED-RELATED"/>
    <property type="match status" value="1"/>
</dbReference>
<dbReference type="EMBL" id="BX571660">
    <property type="protein sequence ID" value="CAE10445.1"/>
    <property type="molecule type" value="Genomic_DNA"/>
</dbReference>
<dbReference type="Proteomes" id="UP000000422">
    <property type="component" value="Chromosome"/>
</dbReference>
<dbReference type="SUPFAM" id="SSF116726">
    <property type="entry name" value="TrkA C-terminal domain-like"/>
    <property type="match status" value="1"/>
</dbReference>
<dbReference type="GO" id="GO:0008324">
    <property type="term" value="F:monoatomic cation transmembrane transporter activity"/>
    <property type="evidence" value="ECO:0007669"/>
    <property type="project" value="InterPro"/>
</dbReference>
<dbReference type="KEGG" id="wsu:WS1378"/>